<dbReference type="InterPro" id="IPR013083">
    <property type="entry name" value="Znf_RING/FYVE/PHD"/>
</dbReference>
<keyword evidence="2 4" id="KW-0863">Zinc-finger</keyword>
<evidence type="ECO:0000313" key="8">
    <source>
        <dbReference type="Proteomes" id="UP001152320"/>
    </source>
</evidence>
<dbReference type="SUPFAM" id="SSF57903">
    <property type="entry name" value="FYVE/PHD zinc finger"/>
    <property type="match status" value="1"/>
</dbReference>
<evidence type="ECO:0000313" key="7">
    <source>
        <dbReference type="EMBL" id="KAJ8037702.1"/>
    </source>
</evidence>
<dbReference type="AlphaFoldDB" id="A0A9Q1C3I0"/>
<dbReference type="InterPro" id="IPR001965">
    <property type="entry name" value="Znf_PHD"/>
</dbReference>
<protein>
    <recommendedName>
        <fullName evidence="6">PHD-type domain-containing protein</fullName>
    </recommendedName>
</protein>
<comment type="caution">
    <text evidence="7">The sequence shown here is derived from an EMBL/GenBank/DDBJ whole genome shotgun (WGS) entry which is preliminary data.</text>
</comment>
<dbReference type="Proteomes" id="UP001152320">
    <property type="component" value="Chromosome 8"/>
</dbReference>
<evidence type="ECO:0000256" key="5">
    <source>
        <dbReference type="SAM" id="MobiDB-lite"/>
    </source>
</evidence>
<keyword evidence="1" id="KW-0479">Metal-binding</keyword>
<evidence type="ECO:0000256" key="3">
    <source>
        <dbReference type="ARBA" id="ARBA00022833"/>
    </source>
</evidence>
<sequence>MAIEYCLHCSGTVKDDEKALQCDGCSRWQHLGCITGVTEEEYGGAVEEGGVIEWACFWCSSKAVEEGVLVAESTKVDAALEEYHIPQPINESSLAEEEVNPQPRTTSPVTYEVVVSGTKRGREPLVDNRGYTFNVKRRTNAVHCTSEE</sequence>
<dbReference type="InterPro" id="IPR011011">
    <property type="entry name" value="Znf_FYVE_PHD"/>
</dbReference>
<gene>
    <name evidence="7" type="ORF">HOLleu_18592</name>
</gene>
<proteinExistence type="predicted"/>
<evidence type="ECO:0000256" key="1">
    <source>
        <dbReference type="ARBA" id="ARBA00022723"/>
    </source>
</evidence>
<accession>A0A9Q1C3I0</accession>
<feature type="region of interest" description="Disordered" evidence="5">
    <location>
        <begin position="89"/>
        <end position="109"/>
    </location>
</feature>
<keyword evidence="8" id="KW-1185">Reference proteome</keyword>
<keyword evidence="3" id="KW-0862">Zinc</keyword>
<dbReference type="PROSITE" id="PS50016">
    <property type="entry name" value="ZF_PHD_2"/>
    <property type="match status" value="1"/>
</dbReference>
<dbReference type="InterPro" id="IPR019786">
    <property type="entry name" value="Zinc_finger_PHD-type_CS"/>
</dbReference>
<dbReference type="EMBL" id="JAIZAY010000008">
    <property type="protein sequence ID" value="KAJ8037702.1"/>
    <property type="molecule type" value="Genomic_DNA"/>
</dbReference>
<organism evidence="7 8">
    <name type="scientific">Holothuria leucospilota</name>
    <name type="common">Black long sea cucumber</name>
    <name type="synonym">Mertensiothuria leucospilota</name>
    <dbReference type="NCBI Taxonomy" id="206669"/>
    <lineage>
        <taxon>Eukaryota</taxon>
        <taxon>Metazoa</taxon>
        <taxon>Echinodermata</taxon>
        <taxon>Eleutherozoa</taxon>
        <taxon>Echinozoa</taxon>
        <taxon>Holothuroidea</taxon>
        <taxon>Aspidochirotacea</taxon>
        <taxon>Aspidochirotida</taxon>
        <taxon>Holothuriidae</taxon>
        <taxon>Holothuria</taxon>
    </lineage>
</organism>
<evidence type="ECO:0000256" key="2">
    <source>
        <dbReference type="ARBA" id="ARBA00022771"/>
    </source>
</evidence>
<dbReference type="GO" id="GO:0008270">
    <property type="term" value="F:zinc ion binding"/>
    <property type="evidence" value="ECO:0007669"/>
    <property type="project" value="UniProtKB-KW"/>
</dbReference>
<dbReference type="InterPro" id="IPR019787">
    <property type="entry name" value="Znf_PHD-finger"/>
</dbReference>
<evidence type="ECO:0000256" key="4">
    <source>
        <dbReference type="PROSITE-ProRule" id="PRU00146"/>
    </source>
</evidence>
<dbReference type="OrthoDB" id="6161554at2759"/>
<dbReference type="PROSITE" id="PS01359">
    <property type="entry name" value="ZF_PHD_1"/>
    <property type="match status" value="1"/>
</dbReference>
<dbReference type="Pfam" id="PF00628">
    <property type="entry name" value="PHD"/>
    <property type="match status" value="1"/>
</dbReference>
<reference evidence="7" key="1">
    <citation type="submission" date="2021-10" db="EMBL/GenBank/DDBJ databases">
        <title>Tropical sea cucumber genome reveals ecological adaptation and Cuvierian tubules defense mechanism.</title>
        <authorList>
            <person name="Chen T."/>
        </authorList>
    </citation>
    <scope>NUCLEOTIDE SEQUENCE</scope>
    <source>
        <strain evidence="7">Nanhai2018</strain>
        <tissue evidence="7">Muscle</tissue>
    </source>
</reference>
<dbReference type="SMART" id="SM00249">
    <property type="entry name" value="PHD"/>
    <property type="match status" value="1"/>
</dbReference>
<feature type="domain" description="PHD-type" evidence="6">
    <location>
        <begin position="3"/>
        <end position="62"/>
    </location>
</feature>
<name>A0A9Q1C3I0_HOLLE</name>
<dbReference type="Gene3D" id="3.30.40.10">
    <property type="entry name" value="Zinc/RING finger domain, C3HC4 (zinc finger)"/>
    <property type="match status" value="1"/>
</dbReference>
<evidence type="ECO:0000259" key="6">
    <source>
        <dbReference type="PROSITE" id="PS50016"/>
    </source>
</evidence>